<comment type="pathway">
    <text evidence="3 12">Amino-acid biosynthesis; L-tryptophan biosynthesis; L-tryptophan from chorismate: step 3/5.</text>
</comment>
<evidence type="ECO:0000256" key="2">
    <source>
        <dbReference type="ARBA" id="ARBA00001633"/>
    </source>
</evidence>
<evidence type="ECO:0000256" key="1">
    <source>
        <dbReference type="ARBA" id="ARBA00001164"/>
    </source>
</evidence>
<keyword evidence="11" id="KW-0511">Multifunctional enzyme</keyword>
<comment type="catalytic activity">
    <reaction evidence="2">
        <text>1-(2-carboxyphenylamino)-1-deoxy-D-ribulose 5-phosphate + H(+) = (1S,2R)-1-C-(indol-3-yl)glycerol 3-phosphate + CO2 + H2O</text>
        <dbReference type="Rhea" id="RHEA:23476"/>
        <dbReference type="ChEBI" id="CHEBI:15377"/>
        <dbReference type="ChEBI" id="CHEBI:15378"/>
        <dbReference type="ChEBI" id="CHEBI:16526"/>
        <dbReference type="ChEBI" id="CHEBI:58613"/>
        <dbReference type="ChEBI" id="CHEBI:58866"/>
        <dbReference type="EC" id="4.1.1.48"/>
    </reaction>
</comment>
<dbReference type="CDD" id="cd00331">
    <property type="entry name" value="IGPS"/>
    <property type="match status" value="1"/>
</dbReference>
<evidence type="ECO:0000256" key="8">
    <source>
        <dbReference type="ARBA" id="ARBA00023141"/>
    </source>
</evidence>
<dbReference type="SUPFAM" id="SSF51366">
    <property type="entry name" value="Ribulose-phoshate binding barrel"/>
    <property type="match status" value="2"/>
</dbReference>
<dbReference type="InterPro" id="IPR011060">
    <property type="entry name" value="RibuloseP-bd_barrel"/>
</dbReference>
<evidence type="ECO:0000256" key="5">
    <source>
        <dbReference type="ARBA" id="ARBA00022605"/>
    </source>
</evidence>
<dbReference type="InterPro" id="IPR045186">
    <property type="entry name" value="Indole-3-glycerol_P_synth"/>
</dbReference>
<dbReference type="Gene3D" id="3.20.20.70">
    <property type="entry name" value="Aldolase class I"/>
    <property type="match status" value="2"/>
</dbReference>
<name>A0ABS5PLG5_9FIRM</name>
<evidence type="ECO:0000256" key="9">
    <source>
        <dbReference type="ARBA" id="ARBA00023235"/>
    </source>
</evidence>
<keyword evidence="5 12" id="KW-0028">Amino-acid biosynthesis</keyword>
<evidence type="ECO:0000259" key="14">
    <source>
        <dbReference type="Pfam" id="PF00697"/>
    </source>
</evidence>
<evidence type="ECO:0000256" key="4">
    <source>
        <dbReference type="ARBA" id="ARBA00004696"/>
    </source>
</evidence>
<keyword evidence="7 12" id="KW-0822">Tryptophan biosynthesis</keyword>
<keyword evidence="10" id="KW-0456">Lyase</keyword>
<keyword evidence="16" id="KW-1185">Reference proteome</keyword>
<evidence type="ECO:0000259" key="13">
    <source>
        <dbReference type="Pfam" id="PF00218"/>
    </source>
</evidence>
<dbReference type="PANTHER" id="PTHR22854">
    <property type="entry name" value="TRYPTOPHAN BIOSYNTHESIS PROTEIN"/>
    <property type="match status" value="1"/>
</dbReference>
<evidence type="ECO:0000256" key="3">
    <source>
        <dbReference type="ARBA" id="ARBA00004664"/>
    </source>
</evidence>
<dbReference type="Pfam" id="PF00218">
    <property type="entry name" value="IGPS"/>
    <property type="match status" value="1"/>
</dbReference>
<dbReference type="Pfam" id="PF00697">
    <property type="entry name" value="PRAI"/>
    <property type="match status" value="1"/>
</dbReference>
<evidence type="ECO:0000256" key="11">
    <source>
        <dbReference type="ARBA" id="ARBA00023268"/>
    </source>
</evidence>
<gene>
    <name evidence="12" type="primary">trpF</name>
    <name evidence="15" type="ORF">KHM83_03445</name>
</gene>
<dbReference type="EMBL" id="JAHBCL010000004">
    <property type="protein sequence ID" value="MBS7525727.1"/>
    <property type="molecule type" value="Genomic_DNA"/>
</dbReference>
<dbReference type="InterPro" id="IPR013798">
    <property type="entry name" value="Indole-3-glycerol_P_synth_dom"/>
</dbReference>
<proteinExistence type="inferred from homology"/>
<dbReference type="RefSeq" id="WP_213235511.1">
    <property type="nucleotide sequence ID" value="NZ_JAHBCL010000004.1"/>
</dbReference>
<dbReference type="CDD" id="cd00405">
    <property type="entry name" value="PRAI"/>
    <property type="match status" value="1"/>
</dbReference>
<feature type="domain" description="N-(5'phosphoribosyl) anthranilate isomerase (PRAI)" evidence="14">
    <location>
        <begin position="239"/>
        <end position="434"/>
    </location>
</feature>
<organism evidence="15 16">
    <name type="scientific">Fusibacter paucivorans</name>
    <dbReference type="NCBI Taxonomy" id="76009"/>
    <lineage>
        <taxon>Bacteria</taxon>
        <taxon>Bacillati</taxon>
        <taxon>Bacillota</taxon>
        <taxon>Clostridia</taxon>
        <taxon>Eubacteriales</taxon>
        <taxon>Eubacteriales Family XII. Incertae Sedis</taxon>
        <taxon>Fusibacter</taxon>
    </lineage>
</organism>
<keyword evidence="9 12" id="KW-0413">Isomerase</keyword>
<keyword evidence="8 12" id="KW-0057">Aromatic amino acid biosynthesis</keyword>
<accession>A0ABS5PLG5</accession>
<dbReference type="InterPro" id="IPR013785">
    <property type="entry name" value="Aldolase_TIM"/>
</dbReference>
<evidence type="ECO:0000256" key="10">
    <source>
        <dbReference type="ARBA" id="ARBA00023239"/>
    </source>
</evidence>
<comment type="pathway">
    <text evidence="4">Amino-acid biosynthesis; L-tryptophan biosynthesis; L-tryptophan from chorismate: step 4/5.</text>
</comment>
<dbReference type="HAMAP" id="MF_00135">
    <property type="entry name" value="PRAI"/>
    <property type="match status" value="1"/>
</dbReference>
<comment type="similarity">
    <text evidence="12">Belongs to the TrpF family.</text>
</comment>
<dbReference type="GO" id="GO:0016853">
    <property type="term" value="F:isomerase activity"/>
    <property type="evidence" value="ECO:0007669"/>
    <property type="project" value="UniProtKB-KW"/>
</dbReference>
<keyword evidence="6" id="KW-0210">Decarboxylase</keyword>
<comment type="caution">
    <text evidence="15">The sequence shown here is derived from an EMBL/GenBank/DDBJ whole genome shotgun (WGS) entry which is preliminary data.</text>
</comment>
<evidence type="ECO:0000256" key="12">
    <source>
        <dbReference type="HAMAP-Rule" id="MF_00135"/>
    </source>
</evidence>
<dbReference type="EC" id="5.3.1.24" evidence="12"/>
<evidence type="ECO:0000256" key="6">
    <source>
        <dbReference type="ARBA" id="ARBA00022793"/>
    </source>
</evidence>
<feature type="domain" description="Indole-3-glycerol phosphate synthase" evidence="13">
    <location>
        <begin position="24"/>
        <end position="230"/>
    </location>
</feature>
<dbReference type="Proteomes" id="UP000746471">
    <property type="component" value="Unassembled WGS sequence"/>
</dbReference>
<comment type="catalytic activity">
    <reaction evidence="1 12">
        <text>N-(5-phospho-beta-D-ribosyl)anthranilate = 1-(2-carboxyphenylamino)-1-deoxy-D-ribulose 5-phosphate</text>
        <dbReference type="Rhea" id="RHEA:21540"/>
        <dbReference type="ChEBI" id="CHEBI:18277"/>
        <dbReference type="ChEBI" id="CHEBI:58613"/>
        <dbReference type="EC" id="5.3.1.24"/>
    </reaction>
</comment>
<dbReference type="PANTHER" id="PTHR22854:SF2">
    <property type="entry name" value="INDOLE-3-GLYCEROL-PHOSPHATE SYNTHASE"/>
    <property type="match status" value="1"/>
</dbReference>
<evidence type="ECO:0000313" key="15">
    <source>
        <dbReference type="EMBL" id="MBS7525727.1"/>
    </source>
</evidence>
<sequence length="446" mass="49538">MNILNKIYAYKKIAYPIERPSLKAKLLADDGPHIIGEIKRGSPSKGLFAPDLNIESTVSRYEAASITGYSVLTDKRFFYGGFEDLHALSELTLKPILCKDFIVSPDQIAKAFAGGAKVILLIARMLDTPTMEALIDFAHTLNMEVLMEIHDANEFAKIEHLSFDILGINNRDLETFETDIMHSINVYNQLKLADKPFPVISESGFKHYDAVLKVTAHGFNGVLIGEGMVKDLIKPKMSVKICGISEKKHLEAAFQAGASHAGFVLAESKRKIDIATCGEFCKAVRSDYAPMKSVIVLKDVNASEVNALYASVKPDYIQIHGYFREDVPLEDSIKLIRAFSGELQPNIEGNDLLLQRADIVLLDAAVPGSGECFDWDKIEQARQSVQKPLWIAGGLSKKNIALLLSQYQIDGVDVSSGVETQGIKDEQKIRGFVEEVRRREHEIEIR</sequence>
<dbReference type="InterPro" id="IPR001240">
    <property type="entry name" value="PRAI_dom"/>
</dbReference>
<evidence type="ECO:0000256" key="7">
    <source>
        <dbReference type="ARBA" id="ARBA00022822"/>
    </source>
</evidence>
<evidence type="ECO:0000313" key="16">
    <source>
        <dbReference type="Proteomes" id="UP000746471"/>
    </source>
</evidence>
<protein>
    <recommendedName>
        <fullName evidence="12">N-(5'-phosphoribosyl)anthranilate isomerase</fullName>
        <shortName evidence="12">PRAI</shortName>
        <ecNumber evidence="12">5.3.1.24</ecNumber>
    </recommendedName>
</protein>
<reference evidence="15 16" key="1">
    <citation type="submission" date="2021-05" db="EMBL/GenBank/DDBJ databases">
        <title>Fusibacter ferrireducens sp. nov., an anaerobic, sulfur- and Fe-reducing bacterium isolated from the mangrove sediment.</title>
        <authorList>
            <person name="Qiu D."/>
        </authorList>
    </citation>
    <scope>NUCLEOTIDE SEQUENCE [LARGE SCALE GENOMIC DNA]</scope>
    <source>
        <strain evidence="15 16">DSM 12116</strain>
    </source>
</reference>